<dbReference type="AlphaFoldDB" id="A0A7X0SJ11"/>
<proteinExistence type="predicted"/>
<sequence length="258" mass="29779">MKKVRDCLWVWGHPEDSLYDWIGIPNKYVTPVESMRELGATNIFFVPFGHPFDIIRYSKDTKGMAKIGLSVENWGDLGSNHLEKTLSLAPLFPQIDRVVYDDFFGEGESSYIRFSASYPIEELISERERIHKAGLEMWVVYYQSQLNMTVQPHMDVFDGVSFWFWNEPTPEQYREYSQMFLANTVGKKRLIGCYLYNFGLKQPALPECVEYQLDANLELLKSGEIEGIVLHNNVISGCNHPAYEAACKWVETHGDKIV</sequence>
<protein>
    <submittedName>
        <fullName evidence="1">Uncharacterized protein</fullName>
    </submittedName>
</protein>
<keyword evidence="2" id="KW-1185">Reference proteome</keyword>
<comment type="caution">
    <text evidence="1">The sequence shown here is derived from an EMBL/GenBank/DDBJ whole genome shotgun (WGS) entry which is preliminary data.</text>
</comment>
<reference evidence="1 2" key="1">
    <citation type="submission" date="2020-08" db="EMBL/GenBank/DDBJ databases">
        <title>Cohnella phylogeny.</title>
        <authorList>
            <person name="Dunlap C."/>
        </authorList>
    </citation>
    <scope>NUCLEOTIDE SEQUENCE [LARGE SCALE GENOMIC DNA]</scope>
    <source>
        <strain evidence="1 2">CBP 2801</strain>
    </source>
</reference>
<dbReference type="RefSeq" id="WP_185128532.1">
    <property type="nucleotide sequence ID" value="NZ_JACJVO010000009.1"/>
</dbReference>
<evidence type="ECO:0000313" key="2">
    <source>
        <dbReference type="Proteomes" id="UP000564644"/>
    </source>
</evidence>
<gene>
    <name evidence="1" type="ORF">H7C18_08170</name>
</gene>
<organism evidence="1 2">
    <name type="scientific">Cohnella zeiphila</name>
    <dbReference type="NCBI Taxonomy" id="2761120"/>
    <lineage>
        <taxon>Bacteria</taxon>
        <taxon>Bacillati</taxon>
        <taxon>Bacillota</taxon>
        <taxon>Bacilli</taxon>
        <taxon>Bacillales</taxon>
        <taxon>Paenibacillaceae</taxon>
        <taxon>Cohnella</taxon>
    </lineage>
</organism>
<name>A0A7X0SJ11_9BACL</name>
<evidence type="ECO:0000313" key="1">
    <source>
        <dbReference type="EMBL" id="MBB6730876.1"/>
    </source>
</evidence>
<dbReference type="EMBL" id="JACJVO010000009">
    <property type="protein sequence ID" value="MBB6730876.1"/>
    <property type="molecule type" value="Genomic_DNA"/>
</dbReference>
<dbReference type="Proteomes" id="UP000564644">
    <property type="component" value="Unassembled WGS sequence"/>
</dbReference>
<accession>A0A7X0SJ11</accession>